<dbReference type="GO" id="GO:0003676">
    <property type="term" value="F:nucleic acid binding"/>
    <property type="evidence" value="ECO:0007669"/>
    <property type="project" value="InterPro"/>
</dbReference>
<dbReference type="GO" id="GO:0005524">
    <property type="term" value="F:ATP binding"/>
    <property type="evidence" value="ECO:0007669"/>
    <property type="project" value="UniProtKB-KW"/>
</dbReference>
<dbReference type="SMART" id="SM00487">
    <property type="entry name" value="DEXDc"/>
    <property type="match status" value="1"/>
</dbReference>
<keyword evidence="2" id="KW-0547">Nucleotide-binding</keyword>
<keyword evidence="5" id="KW-0067">ATP-binding</keyword>
<name>A0AAV7JZY7_9METZ</name>
<dbReference type="PROSITE" id="PS51192">
    <property type="entry name" value="HELICASE_ATP_BIND_1"/>
    <property type="match status" value="1"/>
</dbReference>
<dbReference type="InterPro" id="IPR044742">
    <property type="entry name" value="DEAD/DEAH_RhlB"/>
</dbReference>
<keyword evidence="4 8" id="KW-0347">Helicase</keyword>
<accession>A0AAV7JZY7</accession>
<evidence type="ECO:0000256" key="5">
    <source>
        <dbReference type="ARBA" id="ARBA00022840"/>
    </source>
</evidence>
<dbReference type="EC" id="3.6.4.13" evidence="1"/>
<dbReference type="InterPro" id="IPR001650">
    <property type="entry name" value="Helicase_C-like"/>
</dbReference>
<dbReference type="Gene3D" id="3.40.50.300">
    <property type="entry name" value="P-loop containing nucleotide triphosphate hydrolases"/>
    <property type="match status" value="2"/>
</dbReference>
<feature type="domain" description="Helicase C-terminal" evidence="7">
    <location>
        <begin position="344"/>
        <end position="491"/>
    </location>
</feature>
<protein>
    <recommendedName>
        <fullName evidence="1">RNA helicase</fullName>
        <ecNumber evidence="1">3.6.4.13</ecNumber>
    </recommendedName>
</protein>
<evidence type="ECO:0000256" key="4">
    <source>
        <dbReference type="ARBA" id="ARBA00022806"/>
    </source>
</evidence>
<dbReference type="InterPro" id="IPR014001">
    <property type="entry name" value="Helicase_ATP-bd"/>
</dbReference>
<proteinExistence type="predicted"/>
<dbReference type="InterPro" id="IPR011545">
    <property type="entry name" value="DEAD/DEAH_box_helicase_dom"/>
</dbReference>
<keyword evidence="9" id="KW-1185">Reference proteome</keyword>
<dbReference type="Pfam" id="PF00270">
    <property type="entry name" value="DEAD"/>
    <property type="match status" value="1"/>
</dbReference>
<dbReference type="CDD" id="cd00268">
    <property type="entry name" value="DEADc"/>
    <property type="match status" value="1"/>
</dbReference>
<evidence type="ECO:0000256" key="3">
    <source>
        <dbReference type="ARBA" id="ARBA00022801"/>
    </source>
</evidence>
<evidence type="ECO:0000259" key="7">
    <source>
        <dbReference type="PROSITE" id="PS51194"/>
    </source>
</evidence>
<dbReference type="GO" id="GO:0003724">
    <property type="term" value="F:RNA helicase activity"/>
    <property type="evidence" value="ECO:0007669"/>
    <property type="project" value="UniProtKB-EC"/>
</dbReference>
<dbReference type="Proteomes" id="UP001165289">
    <property type="component" value="Unassembled WGS sequence"/>
</dbReference>
<evidence type="ECO:0000313" key="9">
    <source>
        <dbReference type="Proteomes" id="UP001165289"/>
    </source>
</evidence>
<dbReference type="SUPFAM" id="SSF52540">
    <property type="entry name" value="P-loop containing nucleoside triphosphate hydrolases"/>
    <property type="match status" value="1"/>
</dbReference>
<dbReference type="InterPro" id="IPR027417">
    <property type="entry name" value="P-loop_NTPase"/>
</dbReference>
<keyword evidence="3" id="KW-0378">Hydrolase</keyword>
<dbReference type="PROSITE" id="PS51194">
    <property type="entry name" value="HELICASE_CTER"/>
    <property type="match status" value="1"/>
</dbReference>
<feature type="domain" description="Helicase ATP-binding" evidence="6">
    <location>
        <begin position="134"/>
        <end position="316"/>
    </location>
</feature>
<organism evidence="8 9">
    <name type="scientific">Oopsacas minuta</name>
    <dbReference type="NCBI Taxonomy" id="111878"/>
    <lineage>
        <taxon>Eukaryota</taxon>
        <taxon>Metazoa</taxon>
        <taxon>Porifera</taxon>
        <taxon>Hexactinellida</taxon>
        <taxon>Hexasterophora</taxon>
        <taxon>Lyssacinosida</taxon>
        <taxon>Leucopsacidae</taxon>
        <taxon>Oopsacas</taxon>
    </lineage>
</organism>
<dbReference type="EMBL" id="JAKMXF010000222">
    <property type="protein sequence ID" value="KAI6654248.1"/>
    <property type="molecule type" value="Genomic_DNA"/>
</dbReference>
<sequence length="499" mass="57245">MYRLVPRVVYSNERGFSFDANPSGYRDSWSTRSRGRMKKEYMNDFLKELSSEHQVKEKEKVLKPFRKDIYIENETTKKRTDEAVEEIRKNGRILVPSHVPKPIKHLKELQFGEELNLELYSKFQMPTPIQSQSWPVILSGHDLIGISETGSGKTLGFMLPALAHLQAQELFQRQTIVGSNRVAPMGIIVAPVRELARQINQVAEDYKKFFDVETALFYGGSGKDSQFVHFRRGFHLCIGTPGRLMDFIKNGNLDLSNVSFCVIDEADTMLSMGFYPQIQYIVNKTRKDRQTLLWTATWPSEVRDLAKNVTSKPIKIDIGSEDLRTKENIKQEIIVTKGRLQYSTLDDLFNKILEEPNHKTLVFTNTRNRADKLMDVMRRNGLKVASIHGLKSQDNRERSLDQFRKGYIDFLVATDVASRGLDIQGIKNVVNVDFPTHIVQYIHRIGRTARGEKKGMAYSILTPADATVAKDLIKVLKDSKQEVSPALLKLSRTDEKRWF</sequence>
<dbReference type="Pfam" id="PF00271">
    <property type="entry name" value="Helicase_C"/>
    <property type="match status" value="1"/>
</dbReference>
<dbReference type="CDD" id="cd18787">
    <property type="entry name" value="SF2_C_DEAD"/>
    <property type="match status" value="1"/>
</dbReference>
<comment type="caution">
    <text evidence="8">The sequence shown here is derived from an EMBL/GenBank/DDBJ whole genome shotgun (WGS) entry which is preliminary data.</text>
</comment>
<dbReference type="SMART" id="SM00490">
    <property type="entry name" value="HELICc"/>
    <property type="match status" value="1"/>
</dbReference>
<dbReference type="PANTHER" id="PTHR47958">
    <property type="entry name" value="ATP-DEPENDENT RNA HELICASE DBP3"/>
    <property type="match status" value="1"/>
</dbReference>
<gene>
    <name evidence="8" type="ORF">LOD99_647</name>
</gene>
<evidence type="ECO:0000313" key="8">
    <source>
        <dbReference type="EMBL" id="KAI6654248.1"/>
    </source>
</evidence>
<reference evidence="8 9" key="1">
    <citation type="journal article" date="2023" name="BMC Biol.">
        <title>The compact genome of the sponge Oopsacas minuta (Hexactinellida) is lacking key metazoan core genes.</title>
        <authorList>
            <person name="Santini S."/>
            <person name="Schenkelaars Q."/>
            <person name="Jourda C."/>
            <person name="Duchesne M."/>
            <person name="Belahbib H."/>
            <person name="Rocher C."/>
            <person name="Selva M."/>
            <person name="Riesgo A."/>
            <person name="Vervoort M."/>
            <person name="Leys S.P."/>
            <person name="Kodjabachian L."/>
            <person name="Le Bivic A."/>
            <person name="Borchiellini C."/>
            <person name="Claverie J.M."/>
            <person name="Renard E."/>
        </authorList>
    </citation>
    <scope>NUCLEOTIDE SEQUENCE [LARGE SCALE GENOMIC DNA]</scope>
    <source>
        <strain evidence="8">SPO-2</strain>
    </source>
</reference>
<dbReference type="GO" id="GO:0016787">
    <property type="term" value="F:hydrolase activity"/>
    <property type="evidence" value="ECO:0007669"/>
    <property type="project" value="UniProtKB-KW"/>
</dbReference>
<evidence type="ECO:0000256" key="1">
    <source>
        <dbReference type="ARBA" id="ARBA00012552"/>
    </source>
</evidence>
<dbReference type="AlphaFoldDB" id="A0AAV7JZY7"/>
<evidence type="ECO:0000259" key="6">
    <source>
        <dbReference type="PROSITE" id="PS51192"/>
    </source>
</evidence>
<evidence type="ECO:0000256" key="2">
    <source>
        <dbReference type="ARBA" id="ARBA00022741"/>
    </source>
</evidence>